<dbReference type="Proteomes" id="UP000177310">
    <property type="component" value="Unassembled WGS sequence"/>
</dbReference>
<protein>
    <submittedName>
        <fullName evidence="1">Uncharacterized protein</fullName>
    </submittedName>
</protein>
<dbReference type="AlphaFoldDB" id="A0A1G1YKK3"/>
<gene>
    <name evidence="1" type="ORF">A3J59_03545</name>
</gene>
<proteinExistence type="predicted"/>
<name>A0A1G1YKK3_9BACT</name>
<sequence length="612" mass="68643">MAEREPRFGENLNIDPTNRLDVLKDQELPDYLLLGRQARELLTESLETEGWPEIPADLSSVSDLFEAGQETVNDRWGKNVSGLVSSQLDQWNNDLPDTEETKELKEMLSDKESFFEGFKIQEFDVLESLRQHLPEAWRGLIVLSSERQLAVVELLRHWQGEISDRTLNEMGLGREELALILDLAGKVGKYVDQAYVKQLELADAPGGSVKSPLGDQLGASRLYDVPNAAGSGLDIKTYGQVFPFEWSKLTGHLNTTADQVDQQVSDHTLPPSYAGLPDYLRQMAEAYGSDQTDPDAVLEQWRELNRSLRQLVESGCPLVVLPQRIRSTAANKVSCEIRLAFITDEHRQLSLELSAARERATKINEGYRDVLADKPDIPPVVATFEPFAFGPNLYCNISAQQSEEIHFVHTNVVKELAISDELPALEKMFGVTAGPHDLDQYVHDAVLITANHETAHSLLFKLDPSVNQRTGTSRPSFILEELKAESSGLKLGNEADQPNEAYDKRLKPLLGTLCSYLTGSSQPGTFGERYYRTATVLLNRLFDAGAIIKDHDRYRIADARRGIEDITELSNEIIDLYADPRTTPDHVDRYVEKLLTRADNPQIAEFIEKLSQ</sequence>
<reference evidence="1 2" key="1">
    <citation type="journal article" date="2016" name="Nat. Commun.">
        <title>Thousands of microbial genomes shed light on interconnected biogeochemical processes in an aquifer system.</title>
        <authorList>
            <person name="Anantharaman K."/>
            <person name="Brown C.T."/>
            <person name="Hug L.A."/>
            <person name="Sharon I."/>
            <person name="Castelle C.J."/>
            <person name="Probst A.J."/>
            <person name="Thomas B.C."/>
            <person name="Singh A."/>
            <person name="Wilkins M.J."/>
            <person name="Karaoz U."/>
            <person name="Brodie E.L."/>
            <person name="Williams K.H."/>
            <person name="Hubbard S.S."/>
            <person name="Banfield J.F."/>
        </authorList>
    </citation>
    <scope>NUCLEOTIDE SEQUENCE [LARGE SCALE GENOMIC DNA]</scope>
</reference>
<evidence type="ECO:0000313" key="1">
    <source>
        <dbReference type="EMBL" id="OGY52356.1"/>
    </source>
</evidence>
<evidence type="ECO:0000313" key="2">
    <source>
        <dbReference type="Proteomes" id="UP000177310"/>
    </source>
</evidence>
<dbReference type="EMBL" id="MHIL01000005">
    <property type="protein sequence ID" value="OGY52356.1"/>
    <property type="molecule type" value="Genomic_DNA"/>
</dbReference>
<accession>A0A1G1YKK3</accession>
<comment type="caution">
    <text evidence="1">The sequence shown here is derived from an EMBL/GenBank/DDBJ whole genome shotgun (WGS) entry which is preliminary data.</text>
</comment>
<organism evidence="1 2">
    <name type="scientific">Candidatus Buchananbacteria bacterium RIFCSPHIGHO2_02_FULL_56_16</name>
    <dbReference type="NCBI Taxonomy" id="1797542"/>
    <lineage>
        <taxon>Bacteria</taxon>
        <taxon>Candidatus Buchananiibacteriota</taxon>
    </lineage>
</organism>